<dbReference type="Gene3D" id="3.40.50.1820">
    <property type="entry name" value="alpha/beta hydrolase"/>
    <property type="match status" value="1"/>
</dbReference>
<dbReference type="AlphaFoldDB" id="H5UME3"/>
<dbReference type="InterPro" id="IPR049492">
    <property type="entry name" value="BD-FAE-like_dom"/>
</dbReference>
<feature type="domain" description="BD-FAE-like" evidence="4">
    <location>
        <begin position="63"/>
        <end position="283"/>
    </location>
</feature>
<keyword evidence="6" id="KW-1185">Reference proteome</keyword>
<dbReference type="PROSITE" id="PS51257">
    <property type="entry name" value="PROKAR_LIPOPROTEIN"/>
    <property type="match status" value="1"/>
</dbReference>
<dbReference type="Pfam" id="PF20434">
    <property type="entry name" value="BD-FAE"/>
    <property type="match status" value="1"/>
</dbReference>
<keyword evidence="3" id="KW-0732">Signal</keyword>
<dbReference type="STRING" id="1089455.MOPEL_001_00190"/>
<comment type="caution">
    <text evidence="5">The sequence shown here is derived from an EMBL/GenBank/DDBJ whole genome shotgun (WGS) entry which is preliminary data.</text>
</comment>
<dbReference type="EMBL" id="BAFE01000001">
    <property type="protein sequence ID" value="GAB46901.1"/>
    <property type="molecule type" value="Genomic_DNA"/>
</dbReference>
<gene>
    <name evidence="5" type="ORF">MOPEL_001_00190</name>
</gene>
<dbReference type="RefSeq" id="WP_009480835.1">
    <property type="nucleotide sequence ID" value="NZ_BAFE01000001.1"/>
</dbReference>
<feature type="region of interest" description="Disordered" evidence="2">
    <location>
        <begin position="24"/>
        <end position="44"/>
    </location>
</feature>
<sequence length="328" mass="34373">MREVVVVAALAALLAGCAGPAPLTPEERRSLHPTPSAPPETPVPARHLVGREYVKNGDDAQVLDLTVPGGHLGPRPVVVFVHGGGWESGSRSMWESSEGANFAALRALLLERGWATVSVDYRLSDTARMPAQLHDVKAAVRWVHAHAGRYGLDHDRIAVMGDSAGGHLAQLLGTTRGQAAHEGDLGVKNGARSDVVAVVSYYGVSDLRRLVSDRVAAGCGQGSAGATSPEGRLLGADPAASAGRARADAASPLTYVSSEAAPTLMFHGKQDCVVPAAQSERTVAALRRAGASADLVLVDGAHHADPVFFTRPELQRRTLDFLAQHVEE</sequence>
<evidence type="ECO:0000259" key="4">
    <source>
        <dbReference type="Pfam" id="PF20434"/>
    </source>
</evidence>
<dbReference type="PANTHER" id="PTHR48081">
    <property type="entry name" value="AB HYDROLASE SUPERFAMILY PROTEIN C4A8.06C"/>
    <property type="match status" value="1"/>
</dbReference>
<reference evidence="5 6" key="1">
    <citation type="submission" date="2012-02" db="EMBL/GenBank/DDBJ databases">
        <title>Whole genome shotgun sequence of Mobilicoccus pelagius NBRC 104925.</title>
        <authorList>
            <person name="Yoshida Y."/>
            <person name="Hosoyama A."/>
            <person name="Tsuchikane K."/>
            <person name="Katsumata H."/>
            <person name="Yamazaki S."/>
            <person name="Fujita N."/>
        </authorList>
    </citation>
    <scope>NUCLEOTIDE SEQUENCE [LARGE SCALE GENOMIC DNA]</scope>
    <source>
        <strain evidence="5 6">NBRC 104925</strain>
    </source>
</reference>
<evidence type="ECO:0000256" key="2">
    <source>
        <dbReference type="SAM" id="MobiDB-lite"/>
    </source>
</evidence>
<accession>H5UME3</accession>
<feature type="signal peptide" evidence="3">
    <location>
        <begin position="1"/>
        <end position="20"/>
    </location>
</feature>
<dbReference type="Proteomes" id="UP000004367">
    <property type="component" value="Unassembled WGS sequence"/>
</dbReference>
<feature type="chain" id="PRO_5003599731" evidence="3">
    <location>
        <begin position="21"/>
        <end position="328"/>
    </location>
</feature>
<proteinExistence type="predicted"/>
<dbReference type="OrthoDB" id="9803828at2"/>
<dbReference type="InterPro" id="IPR050300">
    <property type="entry name" value="GDXG_lipolytic_enzyme"/>
</dbReference>
<evidence type="ECO:0000313" key="5">
    <source>
        <dbReference type="EMBL" id="GAB46901.1"/>
    </source>
</evidence>
<evidence type="ECO:0000256" key="1">
    <source>
        <dbReference type="ARBA" id="ARBA00022801"/>
    </source>
</evidence>
<dbReference type="GO" id="GO:0016787">
    <property type="term" value="F:hydrolase activity"/>
    <property type="evidence" value="ECO:0007669"/>
    <property type="project" value="UniProtKB-KW"/>
</dbReference>
<dbReference type="eggNOG" id="COG0657">
    <property type="taxonomic scope" value="Bacteria"/>
</dbReference>
<organism evidence="5 6">
    <name type="scientific">Mobilicoccus pelagius NBRC 104925</name>
    <dbReference type="NCBI Taxonomy" id="1089455"/>
    <lineage>
        <taxon>Bacteria</taxon>
        <taxon>Bacillati</taxon>
        <taxon>Actinomycetota</taxon>
        <taxon>Actinomycetes</taxon>
        <taxon>Micrococcales</taxon>
        <taxon>Dermatophilaceae</taxon>
        <taxon>Mobilicoccus</taxon>
    </lineage>
</organism>
<evidence type="ECO:0000256" key="3">
    <source>
        <dbReference type="SAM" id="SignalP"/>
    </source>
</evidence>
<keyword evidence="1" id="KW-0378">Hydrolase</keyword>
<dbReference type="SUPFAM" id="SSF53474">
    <property type="entry name" value="alpha/beta-Hydrolases"/>
    <property type="match status" value="1"/>
</dbReference>
<evidence type="ECO:0000313" key="6">
    <source>
        <dbReference type="Proteomes" id="UP000004367"/>
    </source>
</evidence>
<dbReference type="InterPro" id="IPR029058">
    <property type="entry name" value="AB_hydrolase_fold"/>
</dbReference>
<name>H5UME3_9MICO</name>
<dbReference type="PANTHER" id="PTHR48081:SF13">
    <property type="entry name" value="ALPHA_BETA HYDROLASE"/>
    <property type="match status" value="1"/>
</dbReference>
<protein>
    <submittedName>
        <fullName evidence="5">Putative esterase</fullName>
    </submittedName>
</protein>